<dbReference type="RefSeq" id="WP_083132515.1">
    <property type="nucleotide sequence ID" value="NZ_AP022606.1"/>
</dbReference>
<feature type="binding site" evidence="16">
    <location>
        <position position="65"/>
    </location>
    <ligand>
        <name>Zn(2+)</name>
        <dbReference type="ChEBI" id="CHEBI:29105"/>
        <note>catalytic</note>
    </ligand>
</feature>
<evidence type="ECO:0000259" key="18">
    <source>
        <dbReference type="PROSITE" id="PS51371"/>
    </source>
</evidence>
<keyword evidence="10 14" id="KW-1133">Transmembrane helix</keyword>
<reference evidence="19" key="3">
    <citation type="submission" date="2020-02" db="EMBL/GenBank/DDBJ databases">
        <authorList>
            <person name="Matsumoto Y."/>
            <person name="Motooka D."/>
            <person name="Nakamura S."/>
        </authorList>
    </citation>
    <scope>NUCLEOTIDE SEQUENCE</scope>
    <source>
        <strain evidence="19">JCM 12687</strain>
    </source>
</reference>
<keyword evidence="8 14" id="KW-0378">Hydrolase</keyword>
<dbReference type="PROSITE" id="PS51371">
    <property type="entry name" value="CBS"/>
    <property type="match status" value="2"/>
</dbReference>
<feature type="binding site" evidence="16">
    <location>
        <position position="69"/>
    </location>
    <ligand>
        <name>Zn(2+)</name>
        <dbReference type="ChEBI" id="CHEBI:29105"/>
        <note>catalytic</note>
    </ligand>
</feature>
<evidence type="ECO:0000313" key="22">
    <source>
        <dbReference type="Proteomes" id="UP000467379"/>
    </source>
</evidence>
<comment type="similarity">
    <text evidence="2 14">Belongs to the peptidase M50B family.</text>
</comment>
<evidence type="ECO:0000256" key="10">
    <source>
        <dbReference type="ARBA" id="ARBA00022989"/>
    </source>
</evidence>
<keyword evidence="13 14" id="KW-0472">Membrane</keyword>
<evidence type="ECO:0000256" key="2">
    <source>
        <dbReference type="ARBA" id="ARBA00007931"/>
    </source>
</evidence>
<evidence type="ECO:0000256" key="8">
    <source>
        <dbReference type="ARBA" id="ARBA00022801"/>
    </source>
</evidence>
<organism evidence="20 21">
    <name type="scientific">Mycobacterium branderi</name>
    <dbReference type="NCBI Taxonomy" id="43348"/>
    <lineage>
        <taxon>Bacteria</taxon>
        <taxon>Bacillati</taxon>
        <taxon>Actinomycetota</taxon>
        <taxon>Actinomycetes</taxon>
        <taxon>Mycobacteriales</taxon>
        <taxon>Mycobacteriaceae</taxon>
        <taxon>Mycobacterium</taxon>
    </lineage>
</organism>
<dbReference type="GO" id="GO:0005886">
    <property type="term" value="C:plasma membrane"/>
    <property type="evidence" value="ECO:0007669"/>
    <property type="project" value="UniProtKB-SubCell"/>
</dbReference>
<dbReference type="InterPro" id="IPR000644">
    <property type="entry name" value="CBS_dom"/>
</dbReference>
<evidence type="ECO:0000256" key="16">
    <source>
        <dbReference type="PIRSR" id="PIRSR006404-2"/>
    </source>
</evidence>
<evidence type="ECO:0000256" key="14">
    <source>
        <dbReference type="PIRNR" id="PIRNR006404"/>
    </source>
</evidence>
<dbReference type="Gene3D" id="3.10.580.10">
    <property type="entry name" value="CBS-domain"/>
    <property type="match status" value="1"/>
</dbReference>
<comment type="subcellular location">
    <subcellularLocation>
        <location evidence="1">Cell membrane</location>
        <topology evidence="1">Multi-pass membrane protein</topology>
    </subcellularLocation>
</comment>
<keyword evidence="5 14" id="KW-0812">Transmembrane</keyword>
<dbReference type="SMART" id="SM00116">
    <property type="entry name" value="CBS"/>
    <property type="match status" value="2"/>
</dbReference>
<evidence type="ECO:0000313" key="20">
    <source>
        <dbReference type="EMBL" id="ORA35707.1"/>
    </source>
</evidence>
<feature type="transmembrane region" description="Helical" evidence="14">
    <location>
        <begin position="141"/>
        <end position="161"/>
    </location>
</feature>
<evidence type="ECO:0000256" key="15">
    <source>
        <dbReference type="PIRSR" id="PIRSR006404-1"/>
    </source>
</evidence>
<keyword evidence="3" id="KW-1003">Cell membrane</keyword>
<evidence type="ECO:0000256" key="11">
    <source>
        <dbReference type="ARBA" id="ARBA00023049"/>
    </source>
</evidence>
<dbReference type="GO" id="GO:0008237">
    <property type="term" value="F:metallopeptidase activity"/>
    <property type="evidence" value="ECO:0007669"/>
    <property type="project" value="UniProtKB-UniRule"/>
</dbReference>
<feature type="active site" evidence="15">
    <location>
        <position position="66"/>
    </location>
</feature>
<dbReference type="PANTHER" id="PTHR39188:SF3">
    <property type="entry name" value="STAGE IV SPORULATION PROTEIN FB"/>
    <property type="match status" value="1"/>
</dbReference>
<reference evidence="19 22" key="2">
    <citation type="journal article" date="2019" name="Emerg. Microbes Infect.">
        <title>Comprehensive subspecies identification of 175 nontuberculous mycobacteria species based on 7547 genomic profiles.</title>
        <authorList>
            <person name="Matsumoto Y."/>
            <person name="Kinjo T."/>
            <person name="Motooka D."/>
            <person name="Nabeya D."/>
            <person name="Jung N."/>
            <person name="Uechi K."/>
            <person name="Horii T."/>
            <person name="Iida T."/>
            <person name="Fujita J."/>
            <person name="Nakamura S."/>
        </authorList>
    </citation>
    <scope>NUCLEOTIDE SEQUENCE [LARGE SCALE GENOMIC DNA]</scope>
    <source>
        <strain evidence="19 22">JCM 12687</strain>
    </source>
</reference>
<evidence type="ECO:0000256" key="17">
    <source>
        <dbReference type="PROSITE-ProRule" id="PRU00703"/>
    </source>
</evidence>
<dbReference type="EMBL" id="AP022606">
    <property type="protein sequence ID" value="BBZ12750.1"/>
    <property type="molecule type" value="Genomic_DNA"/>
</dbReference>
<dbReference type="Proteomes" id="UP000467379">
    <property type="component" value="Chromosome"/>
</dbReference>
<keyword evidence="22" id="KW-1185">Reference proteome</keyword>
<evidence type="ECO:0000313" key="19">
    <source>
        <dbReference type="EMBL" id="BBZ12750.1"/>
    </source>
</evidence>
<keyword evidence="11 14" id="KW-0482">Metalloprotease</keyword>
<dbReference type="SUPFAM" id="SSF54631">
    <property type="entry name" value="CBS-domain pair"/>
    <property type="match status" value="1"/>
</dbReference>
<dbReference type="Pfam" id="PF00571">
    <property type="entry name" value="CBS"/>
    <property type="match status" value="2"/>
</dbReference>
<protein>
    <recommendedName>
        <fullName evidence="14">Zinc metalloprotease</fullName>
    </recommendedName>
</protein>
<feature type="binding site" evidence="16">
    <location>
        <position position="164"/>
    </location>
    <ligand>
        <name>Zn(2+)</name>
        <dbReference type="ChEBI" id="CHEBI:29105"/>
        <note>catalytic</note>
    </ligand>
</feature>
<evidence type="ECO:0000256" key="5">
    <source>
        <dbReference type="ARBA" id="ARBA00022692"/>
    </source>
</evidence>
<dbReference type="PIRSF" id="PIRSF006404">
    <property type="entry name" value="UCP006404_Pept_M50_CBS"/>
    <property type="match status" value="1"/>
</dbReference>
<dbReference type="GO" id="GO:0046872">
    <property type="term" value="F:metal ion binding"/>
    <property type="evidence" value="ECO:0007669"/>
    <property type="project" value="UniProtKB-UniRule"/>
</dbReference>
<keyword evidence="6 14" id="KW-0479">Metal-binding</keyword>
<dbReference type="Proteomes" id="UP000192441">
    <property type="component" value="Unassembled WGS sequence"/>
</dbReference>
<evidence type="ECO:0000256" key="7">
    <source>
        <dbReference type="ARBA" id="ARBA00022737"/>
    </source>
</evidence>
<dbReference type="AlphaFoldDB" id="A0A7I7W6P2"/>
<evidence type="ECO:0000256" key="12">
    <source>
        <dbReference type="ARBA" id="ARBA00023122"/>
    </source>
</evidence>
<evidence type="ECO:0000256" key="1">
    <source>
        <dbReference type="ARBA" id="ARBA00004651"/>
    </source>
</evidence>
<dbReference type="GO" id="GO:0006508">
    <property type="term" value="P:proteolysis"/>
    <property type="evidence" value="ECO:0007669"/>
    <property type="project" value="UniProtKB-KW"/>
</dbReference>
<feature type="transmembrane region" description="Helical" evidence="14">
    <location>
        <begin position="12"/>
        <end position="32"/>
    </location>
</feature>
<evidence type="ECO:0000256" key="13">
    <source>
        <dbReference type="ARBA" id="ARBA00023136"/>
    </source>
</evidence>
<keyword evidence="7" id="KW-0677">Repeat</keyword>
<evidence type="ECO:0000256" key="3">
    <source>
        <dbReference type="ARBA" id="ARBA00022475"/>
    </source>
</evidence>
<dbReference type="InterPro" id="IPR016483">
    <property type="entry name" value="UCP006404_Pept_M50_CBS"/>
</dbReference>
<comment type="cofactor">
    <cofactor evidence="14 16">
        <name>Zn(2+)</name>
        <dbReference type="ChEBI" id="CHEBI:29105"/>
    </cofactor>
    <text evidence="14 16">Binds 1 zinc ion per subunit.</text>
</comment>
<dbReference type="InterPro" id="IPR008915">
    <property type="entry name" value="Peptidase_M50"/>
</dbReference>
<accession>A0A7I7W6P2</accession>
<evidence type="ECO:0000256" key="9">
    <source>
        <dbReference type="ARBA" id="ARBA00022833"/>
    </source>
</evidence>
<keyword evidence="12 17" id="KW-0129">CBS domain</keyword>
<feature type="domain" description="CBS" evidence="18">
    <location>
        <begin position="314"/>
        <end position="377"/>
    </location>
</feature>
<name>A0A7I7W6P2_9MYCO</name>
<feature type="transmembrane region" description="Helical" evidence="14">
    <location>
        <begin position="44"/>
        <end position="64"/>
    </location>
</feature>
<keyword evidence="9 14" id="KW-0862">Zinc</keyword>
<sequence>MGGIPLGRIAGFPVTANWSVLVILWLFTWSLASTLPSAVSGYSAATYWFAGACGAVVLLASLLAHELAHAIVARRAGVKVIDVTLWLFGGITRLGGQAKTPQTAFRIAVSGPVTSLALAAGFAAAAAGLATIGGPDIATSVFWWLAGINLLLGLFNLLPGSPLDGGQVLRAWLWRRYGDPVRAAVGAARAGRALALVLIGLGFVEFLAGAFVAGIWLAFIGWFIFTAAHTDETQILARNALTGVRVADTMTAHPHTAPAGITVADFIERYLLGDRHSAYPVQDRDGSISGLVTLTQLRQVPPGRRGETLVGEIAVPLDRVPTAAPNEPVTALLERLSATQQSRALVVDEGRVVGIVTASDLTRLVDVYRLARPRADSVETH</sequence>
<keyword evidence="4 14" id="KW-0645">Protease</keyword>
<evidence type="ECO:0000256" key="6">
    <source>
        <dbReference type="ARBA" id="ARBA00022723"/>
    </source>
</evidence>
<dbReference type="PANTHER" id="PTHR39188">
    <property type="entry name" value="MEMBRANE-ASSOCIATED ZINC METALLOPROTEASE M50B"/>
    <property type="match status" value="1"/>
</dbReference>
<dbReference type="OrthoDB" id="9781963at2"/>
<comment type="caution">
    <text evidence="14">Lacks conserved residue(s) required for the propagation of feature annotation.</text>
</comment>
<dbReference type="EMBL" id="MVHM01000011">
    <property type="protein sequence ID" value="ORA35707.1"/>
    <property type="molecule type" value="Genomic_DNA"/>
</dbReference>
<gene>
    <name evidence="19" type="primary">rip3</name>
    <name evidence="20" type="ORF">BST20_16660</name>
    <name evidence="19" type="ORF">MBRA_29450</name>
</gene>
<evidence type="ECO:0000313" key="21">
    <source>
        <dbReference type="Proteomes" id="UP000192441"/>
    </source>
</evidence>
<dbReference type="InterPro" id="IPR046342">
    <property type="entry name" value="CBS_dom_sf"/>
</dbReference>
<feature type="transmembrane region" description="Helical" evidence="14">
    <location>
        <begin position="107"/>
        <end position="129"/>
    </location>
</feature>
<dbReference type="Pfam" id="PF02163">
    <property type="entry name" value="Peptidase_M50"/>
    <property type="match status" value="2"/>
</dbReference>
<proteinExistence type="inferred from homology"/>
<reference evidence="20 21" key="1">
    <citation type="submission" date="2016-12" db="EMBL/GenBank/DDBJ databases">
        <title>The new phylogeny of genus Mycobacterium.</title>
        <authorList>
            <person name="Tortoli E."/>
            <person name="Trovato A."/>
            <person name="Cirillo D.M."/>
        </authorList>
    </citation>
    <scope>NUCLEOTIDE SEQUENCE [LARGE SCALE GENOMIC DNA]</scope>
    <source>
        <strain evidence="20 21">DSM 44624</strain>
    </source>
</reference>
<evidence type="ECO:0000256" key="4">
    <source>
        <dbReference type="ARBA" id="ARBA00022670"/>
    </source>
</evidence>
<feature type="domain" description="CBS" evidence="18">
    <location>
        <begin position="250"/>
        <end position="309"/>
    </location>
</feature>